<evidence type="ECO:0000313" key="2">
    <source>
        <dbReference type="EMBL" id="KAH9631831.1"/>
    </source>
</evidence>
<organism evidence="2 3">
    <name type="scientific">Spodoptera exigua</name>
    <name type="common">Beet armyworm</name>
    <name type="synonym">Noctua fulgens</name>
    <dbReference type="NCBI Taxonomy" id="7107"/>
    <lineage>
        <taxon>Eukaryota</taxon>
        <taxon>Metazoa</taxon>
        <taxon>Ecdysozoa</taxon>
        <taxon>Arthropoda</taxon>
        <taxon>Hexapoda</taxon>
        <taxon>Insecta</taxon>
        <taxon>Pterygota</taxon>
        <taxon>Neoptera</taxon>
        <taxon>Endopterygota</taxon>
        <taxon>Lepidoptera</taxon>
        <taxon>Glossata</taxon>
        <taxon>Ditrysia</taxon>
        <taxon>Noctuoidea</taxon>
        <taxon>Noctuidae</taxon>
        <taxon>Amphipyrinae</taxon>
        <taxon>Spodoptera</taxon>
    </lineage>
</organism>
<evidence type="ECO:0000313" key="3">
    <source>
        <dbReference type="Proteomes" id="UP000814243"/>
    </source>
</evidence>
<keyword evidence="1" id="KW-0732">Signal</keyword>
<feature type="chain" id="PRO_5037364776" evidence="1">
    <location>
        <begin position="18"/>
        <end position="83"/>
    </location>
</feature>
<accession>A0A922SB85</accession>
<gene>
    <name evidence="2" type="ORF">HF086_011079</name>
</gene>
<dbReference type="EMBL" id="JACEFF010000744">
    <property type="protein sequence ID" value="KAH9631831.1"/>
    <property type="molecule type" value="Genomic_DNA"/>
</dbReference>
<proteinExistence type="predicted"/>
<protein>
    <submittedName>
        <fullName evidence="2">Uncharacterized protein</fullName>
    </submittedName>
</protein>
<feature type="signal peptide" evidence="1">
    <location>
        <begin position="1"/>
        <end position="17"/>
    </location>
</feature>
<dbReference type="AlphaFoldDB" id="A0A922SB85"/>
<name>A0A922SB85_SPOEX</name>
<reference evidence="2" key="1">
    <citation type="journal article" date="2021" name="G3 (Bethesda)">
        <title>Genome and transcriptome analysis of the beet armyworm Spodoptera exigua reveals targets for pest control. .</title>
        <authorList>
            <person name="Simon S."/>
            <person name="Breeschoten T."/>
            <person name="Jansen H.J."/>
            <person name="Dirks R.P."/>
            <person name="Schranz M.E."/>
            <person name="Ros V.I.D."/>
        </authorList>
    </citation>
    <scope>NUCLEOTIDE SEQUENCE</scope>
    <source>
        <strain evidence="2">TB_SE_WUR_2020</strain>
    </source>
</reference>
<evidence type="ECO:0000256" key="1">
    <source>
        <dbReference type="SAM" id="SignalP"/>
    </source>
</evidence>
<dbReference type="Proteomes" id="UP000814243">
    <property type="component" value="Unassembled WGS sequence"/>
</dbReference>
<sequence length="83" mass="9466">MYRFIVLLSALLALAAANTTQVSQCVHHQGALPRNTHIQGCTRPPCALPQLRDAVVNMEFVARKYPYTLKWCRNYVQKTYISD</sequence>
<comment type="caution">
    <text evidence="2">The sequence shown here is derived from an EMBL/GenBank/DDBJ whole genome shotgun (WGS) entry which is preliminary data.</text>
</comment>